<dbReference type="Pfam" id="PF13432">
    <property type="entry name" value="TPR_16"/>
    <property type="match status" value="2"/>
</dbReference>
<dbReference type="Gene3D" id="1.25.40.10">
    <property type="entry name" value="Tetratricopeptide repeat domain"/>
    <property type="match status" value="2"/>
</dbReference>
<dbReference type="PANTHER" id="PTHR45586">
    <property type="entry name" value="TPR REPEAT-CONTAINING PROTEIN PA4667"/>
    <property type="match status" value="1"/>
</dbReference>
<dbReference type="RefSeq" id="WP_133417131.1">
    <property type="nucleotide sequence ID" value="NZ_SCWD01000001.1"/>
</dbReference>
<dbReference type="EMBL" id="SCWD01000001">
    <property type="protein sequence ID" value="TDM04270.1"/>
    <property type="molecule type" value="Genomic_DNA"/>
</dbReference>
<dbReference type="SUPFAM" id="SSF48452">
    <property type="entry name" value="TPR-like"/>
    <property type="match status" value="2"/>
</dbReference>
<dbReference type="InterPro" id="IPR019734">
    <property type="entry name" value="TPR_rpt"/>
</dbReference>
<dbReference type="AlphaFoldDB" id="A0A9Q8CKZ2"/>
<name>A0A9Q8CKZ2_9STAP</name>
<keyword evidence="1" id="KW-0677">Repeat</keyword>
<dbReference type="InterPro" id="IPR051012">
    <property type="entry name" value="CellSynth/LPSAsmb/PSIAsmb"/>
</dbReference>
<dbReference type="OrthoDB" id="2080803at2"/>
<sequence>MMDIYELIDQIHLQHIDHLDDNVNRALGSDDHEGLFILGETLYQYGLVPQGLRVFEVLYALYPDEQELLIYYIEGLVDENMMDKALEVLHQSPLTPERLLLEADLYQQQDMLEVALEKLRQAEELAPDDLIVSFALAELLYFDGEYLQAARRYEQLLQAGEPVINQVSMTSRLADCMLQAGSYEEAEEYYQQLDTREMTSDDFFKKAIALQKNDHIQDAIQELTTLLDKDPDYMHAYLLLVNMLEAERRYDEAILVGRKGLLNNEFFKELMVDTGRIMLKEKDSEGEQMLIQALTIDPAYTEAALLLSDYYKGEEMFEEMIRLFSLIEEDELDPVLKWNLAYSYQQLERDNEAQHFYQEANLDLNDNLDFLNDYYSYLLEIGQDAEKVEAQLIKLDPDFEPYGH</sequence>
<comment type="caution">
    <text evidence="3">The sequence shown here is derived from an EMBL/GenBank/DDBJ whole genome shotgun (WGS) entry which is preliminary data.</text>
</comment>
<reference evidence="3 4" key="1">
    <citation type="submission" date="2019-01" db="EMBL/GenBank/DDBJ databases">
        <title>Draft genome sequences of the type strains of six Macrococcus species.</title>
        <authorList>
            <person name="Mazhar S."/>
            <person name="Altermann E."/>
            <person name="Hill C."/>
            <person name="Mcauliffe O."/>
        </authorList>
    </citation>
    <scope>NUCLEOTIDE SEQUENCE [LARGE SCALE GENOMIC DNA]</scope>
    <source>
        <strain evidence="3 4">ATCC 51828</strain>
    </source>
</reference>
<dbReference type="SMART" id="SM00028">
    <property type="entry name" value="TPR"/>
    <property type="match status" value="4"/>
</dbReference>
<dbReference type="PANTHER" id="PTHR45586:SF1">
    <property type="entry name" value="LIPOPOLYSACCHARIDE ASSEMBLY PROTEIN B"/>
    <property type="match status" value="1"/>
</dbReference>
<accession>A0A9Q8CKZ2</accession>
<keyword evidence="2" id="KW-0802">TPR repeat</keyword>
<evidence type="ECO:0000313" key="4">
    <source>
        <dbReference type="Proteomes" id="UP000295280"/>
    </source>
</evidence>
<evidence type="ECO:0000256" key="2">
    <source>
        <dbReference type="ARBA" id="ARBA00022803"/>
    </source>
</evidence>
<proteinExistence type="predicted"/>
<keyword evidence="4" id="KW-1185">Reference proteome</keyword>
<organism evidence="3 4">
    <name type="scientific">Macrococcus carouselicus</name>
    <dbReference type="NCBI Taxonomy" id="69969"/>
    <lineage>
        <taxon>Bacteria</taxon>
        <taxon>Bacillati</taxon>
        <taxon>Bacillota</taxon>
        <taxon>Bacilli</taxon>
        <taxon>Bacillales</taxon>
        <taxon>Staphylococcaceae</taxon>
        <taxon>Macrococcus</taxon>
    </lineage>
</organism>
<dbReference type="InterPro" id="IPR011990">
    <property type="entry name" value="TPR-like_helical_dom_sf"/>
</dbReference>
<protein>
    <submittedName>
        <fullName evidence="3">Tetratricopeptide repeat protein</fullName>
    </submittedName>
</protein>
<evidence type="ECO:0000313" key="3">
    <source>
        <dbReference type="EMBL" id="TDM04270.1"/>
    </source>
</evidence>
<gene>
    <name evidence="3" type="ORF">ERX40_03630</name>
</gene>
<evidence type="ECO:0000256" key="1">
    <source>
        <dbReference type="ARBA" id="ARBA00022737"/>
    </source>
</evidence>
<dbReference type="Proteomes" id="UP000295280">
    <property type="component" value="Unassembled WGS sequence"/>
</dbReference>